<gene>
    <name evidence="2" type="ordered locus">AXX17_At5g53810</name>
</gene>
<dbReference type="SUPFAM" id="SSF48403">
    <property type="entry name" value="Ankyrin repeat"/>
    <property type="match status" value="1"/>
</dbReference>
<evidence type="ECO:0000313" key="3">
    <source>
        <dbReference type="Proteomes" id="UP000078284"/>
    </source>
</evidence>
<dbReference type="PANTHER" id="PTHR24121">
    <property type="entry name" value="NO MECHANORECEPTOR POTENTIAL C, ISOFORM D-RELATED"/>
    <property type="match status" value="1"/>
</dbReference>
<dbReference type="Gene3D" id="1.25.40.20">
    <property type="entry name" value="Ankyrin repeat-containing domain"/>
    <property type="match status" value="1"/>
</dbReference>
<reference evidence="3" key="1">
    <citation type="journal article" date="2016" name="Proc. Natl. Acad. Sci. U.S.A.">
        <title>Chromosome-level assembly of Arabidopsis thaliana Ler reveals the extent of translocation and inversion polymorphisms.</title>
        <authorList>
            <person name="Zapata L."/>
            <person name="Ding J."/>
            <person name="Willing E.M."/>
            <person name="Hartwig B."/>
            <person name="Bezdan D."/>
            <person name="Jiao W.B."/>
            <person name="Patel V."/>
            <person name="Velikkakam James G."/>
            <person name="Koornneef M."/>
            <person name="Ossowski S."/>
            <person name="Schneeberger K."/>
        </authorList>
    </citation>
    <scope>NUCLEOTIDE SEQUENCE [LARGE SCALE GENOMIC DNA]</scope>
    <source>
        <strain evidence="3">cv. Landsberg erecta</strain>
    </source>
</reference>
<proteinExistence type="predicted"/>
<feature type="repeat" description="ANK" evidence="1">
    <location>
        <begin position="105"/>
        <end position="137"/>
    </location>
</feature>
<dbReference type="PROSITE" id="PS50297">
    <property type="entry name" value="ANK_REP_REGION"/>
    <property type="match status" value="1"/>
</dbReference>
<name>A0A178UAW7_ARATH</name>
<sequence>MTTPIFKAVLRNDVSAFLDLVQANPSVLEERNHGESFRGTVLHFAVEAGHGEFVARIIEVCPSLVRSTNSDGDTPLHSAARLGQASVVSQMLESGQALCMALNGLGETPLNLACANKHLDIAGLILERTSSITIVEFYATIKEDSTGIL</sequence>
<dbReference type="ExpressionAtlas" id="A0A178UAW7">
    <property type="expression patterns" value="baseline and differential"/>
</dbReference>
<comment type="caution">
    <text evidence="2">The sequence shown here is derived from an EMBL/GenBank/DDBJ whole genome shotgun (WGS) entry which is preliminary data.</text>
</comment>
<dbReference type="PROSITE" id="PS50088">
    <property type="entry name" value="ANK_REPEAT"/>
    <property type="match status" value="2"/>
</dbReference>
<dbReference type="InterPro" id="IPR002110">
    <property type="entry name" value="Ankyrin_rpt"/>
</dbReference>
<dbReference type="Proteomes" id="UP000078284">
    <property type="component" value="Chromosome 5"/>
</dbReference>
<evidence type="ECO:0000256" key="1">
    <source>
        <dbReference type="PROSITE-ProRule" id="PRU00023"/>
    </source>
</evidence>
<organism evidence="2 3">
    <name type="scientific">Arabidopsis thaliana</name>
    <name type="common">Mouse-ear cress</name>
    <dbReference type="NCBI Taxonomy" id="3702"/>
    <lineage>
        <taxon>Eukaryota</taxon>
        <taxon>Viridiplantae</taxon>
        <taxon>Streptophyta</taxon>
        <taxon>Embryophyta</taxon>
        <taxon>Tracheophyta</taxon>
        <taxon>Spermatophyta</taxon>
        <taxon>Magnoliopsida</taxon>
        <taxon>eudicotyledons</taxon>
        <taxon>Gunneridae</taxon>
        <taxon>Pentapetalae</taxon>
        <taxon>rosids</taxon>
        <taxon>malvids</taxon>
        <taxon>Brassicales</taxon>
        <taxon>Brassicaceae</taxon>
        <taxon>Camelineae</taxon>
        <taxon>Arabidopsis</taxon>
    </lineage>
</organism>
<dbReference type="PANTHER" id="PTHR24121:SF22">
    <property type="entry name" value="PROTEIN ACCELERATED CELL DEATH 6-LIKE"/>
    <property type="match status" value="1"/>
</dbReference>
<evidence type="ECO:0000313" key="2">
    <source>
        <dbReference type="EMBL" id="OAO90404.1"/>
    </source>
</evidence>
<dbReference type="Pfam" id="PF12796">
    <property type="entry name" value="Ank_2"/>
    <property type="match status" value="1"/>
</dbReference>
<protein>
    <submittedName>
        <fullName evidence="2">Uncharacterized protein</fullName>
    </submittedName>
</protein>
<feature type="repeat" description="ANK" evidence="1">
    <location>
        <begin position="71"/>
        <end position="95"/>
    </location>
</feature>
<accession>A0A178UAW7</accession>
<dbReference type="SMART" id="SM00248">
    <property type="entry name" value="ANK"/>
    <property type="match status" value="3"/>
</dbReference>
<dbReference type="EMBL" id="LUHQ01000005">
    <property type="protein sequence ID" value="OAO90404.1"/>
    <property type="molecule type" value="Genomic_DNA"/>
</dbReference>
<dbReference type="AlphaFoldDB" id="A0A178UAW7"/>
<dbReference type="InterPro" id="IPR036770">
    <property type="entry name" value="Ankyrin_rpt-contain_sf"/>
</dbReference>
<keyword evidence="1" id="KW-0040">ANK repeat</keyword>